<reference evidence="1 2" key="1">
    <citation type="journal article" date="2019" name="Environ. Microbiol.">
        <title>At the nexus of three kingdoms: the genome of the mycorrhizal fungus Gigaspora margarita provides insights into plant, endobacterial and fungal interactions.</title>
        <authorList>
            <person name="Venice F."/>
            <person name="Ghignone S."/>
            <person name="Salvioli di Fossalunga A."/>
            <person name="Amselem J."/>
            <person name="Novero M."/>
            <person name="Xianan X."/>
            <person name="Sedzielewska Toro K."/>
            <person name="Morin E."/>
            <person name="Lipzen A."/>
            <person name="Grigoriev I.V."/>
            <person name="Henrissat B."/>
            <person name="Martin F.M."/>
            <person name="Bonfante P."/>
        </authorList>
    </citation>
    <scope>NUCLEOTIDE SEQUENCE [LARGE SCALE GENOMIC DNA]</scope>
    <source>
        <strain evidence="1 2">BEG34</strain>
    </source>
</reference>
<dbReference type="EMBL" id="WTPW01000093">
    <property type="protein sequence ID" value="KAF0548949.1"/>
    <property type="molecule type" value="Genomic_DNA"/>
</dbReference>
<proteinExistence type="predicted"/>
<evidence type="ECO:0000313" key="2">
    <source>
        <dbReference type="Proteomes" id="UP000439903"/>
    </source>
</evidence>
<protein>
    <submittedName>
        <fullName evidence="1">Uncharacterized protein</fullName>
    </submittedName>
</protein>
<comment type="caution">
    <text evidence="1">The sequence shown here is derived from an EMBL/GenBank/DDBJ whole genome shotgun (WGS) entry which is preliminary data.</text>
</comment>
<organism evidence="1 2">
    <name type="scientific">Gigaspora margarita</name>
    <dbReference type="NCBI Taxonomy" id="4874"/>
    <lineage>
        <taxon>Eukaryota</taxon>
        <taxon>Fungi</taxon>
        <taxon>Fungi incertae sedis</taxon>
        <taxon>Mucoromycota</taxon>
        <taxon>Glomeromycotina</taxon>
        <taxon>Glomeromycetes</taxon>
        <taxon>Diversisporales</taxon>
        <taxon>Gigasporaceae</taxon>
        <taxon>Gigaspora</taxon>
    </lineage>
</organism>
<accession>A0A8H4B012</accession>
<keyword evidence="2" id="KW-1185">Reference proteome</keyword>
<dbReference type="OrthoDB" id="2422081at2759"/>
<dbReference type="Proteomes" id="UP000439903">
    <property type="component" value="Unassembled WGS sequence"/>
</dbReference>
<name>A0A8H4B012_GIGMA</name>
<sequence length="373" mass="43053">MANPIPFKLPKIAGLENYIPEYNGTIAKYKEWRDKVEEAFNIKGISKLMIFGRYSGNMDDGYIHQTKGHNGSADAANHPVAEFVVNFNKQVFAVIATKLKGTALSCYKNNRARINCWFKGDINDQADIIRTLKDPTGYPVSLNQIYNTTGWHATAVQSAFKNRFAVDATTAPPATVIQIGFREILDEQFITEKVQETYQQQFLRYKFIPNWNDENSYDKYRQKFKELRVLANYQYAAVFKSGPYTDYKLRLPSEMKERLTFQSGLGAITTEADFWQQTAAIFHSIRQNKVDLGKVQTDLKINRFLKKETLTKKFKRINNIDTTRRNDKRNDNCFNCNQPVFVEMQDHITPETVKGITNTVTTGNLTKDLYPWH</sequence>
<gene>
    <name evidence="1" type="ORF">F8M41_025571</name>
</gene>
<dbReference type="AlphaFoldDB" id="A0A8H4B012"/>
<evidence type="ECO:0000313" key="1">
    <source>
        <dbReference type="EMBL" id="KAF0548949.1"/>
    </source>
</evidence>